<reference evidence="1 2" key="1">
    <citation type="submission" date="2018-03" db="EMBL/GenBank/DDBJ databases">
        <title>Draft Genome Sequences of the Obligatory Marine Myxobacteria Enhygromyxa salina SWB005.</title>
        <authorList>
            <person name="Poehlein A."/>
            <person name="Moghaddam J.A."/>
            <person name="Harms H."/>
            <person name="Alanjari M."/>
            <person name="Koenig G.M."/>
            <person name="Daniel R."/>
            <person name="Schaeberle T.F."/>
        </authorList>
    </citation>
    <scope>NUCLEOTIDE SEQUENCE [LARGE SCALE GENOMIC DNA]</scope>
    <source>
        <strain evidence="1 2">SWB005</strain>
    </source>
</reference>
<dbReference type="EMBL" id="PVNK01000148">
    <property type="protein sequence ID" value="PRP97867.1"/>
    <property type="molecule type" value="Genomic_DNA"/>
</dbReference>
<name>A0A2S9XYD2_9BACT</name>
<keyword evidence="2" id="KW-1185">Reference proteome</keyword>
<comment type="caution">
    <text evidence="1">The sequence shown here is derived from an EMBL/GenBank/DDBJ whole genome shotgun (WGS) entry which is preliminary data.</text>
</comment>
<protein>
    <submittedName>
        <fullName evidence="1">Uncharacterized protein</fullName>
    </submittedName>
</protein>
<sequence length="112" mass="12394">MCLARIPPRPGADPVDREARRLGHVSGVRLALDRLVAWSSARACGLPPPGRLVVGSVVDLSHCWVEFPSLGIGTDPVARLLWHNLGRPVELHAWLRVRPPTRRGRMQVEHGH</sequence>
<proteinExistence type="predicted"/>
<organism evidence="1 2">
    <name type="scientific">Enhygromyxa salina</name>
    <dbReference type="NCBI Taxonomy" id="215803"/>
    <lineage>
        <taxon>Bacteria</taxon>
        <taxon>Pseudomonadati</taxon>
        <taxon>Myxococcota</taxon>
        <taxon>Polyangia</taxon>
        <taxon>Nannocystales</taxon>
        <taxon>Nannocystaceae</taxon>
        <taxon>Enhygromyxa</taxon>
    </lineage>
</organism>
<accession>A0A2S9XYD2</accession>
<dbReference type="AlphaFoldDB" id="A0A2S9XYD2"/>
<evidence type="ECO:0000313" key="1">
    <source>
        <dbReference type="EMBL" id="PRP97867.1"/>
    </source>
</evidence>
<evidence type="ECO:0000313" key="2">
    <source>
        <dbReference type="Proteomes" id="UP000237968"/>
    </source>
</evidence>
<dbReference type="Proteomes" id="UP000237968">
    <property type="component" value="Unassembled WGS sequence"/>
</dbReference>
<gene>
    <name evidence="1" type="ORF">ENSA5_31000</name>
</gene>